<dbReference type="GO" id="GO:0006954">
    <property type="term" value="P:inflammatory response"/>
    <property type="evidence" value="ECO:0007669"/>
    <property type="project" value="UniProtKB-KW"/>
</dbReference>
<dbReference type="AlphaFoldDB" id="A0A8C4K5A5"/>
<organism evidence="10 11">
    <name type="scientific">Dromaius novaehollandiae</name>
    <name type="common">Emu</name>
    <dbReference type="NCBI Taxonomy" id="8790"/>
    <lineage>
        <taxon>Eukaryota</taxon>
        <taxon>Metazoa</taxon>
        <taxon>Chordata</taxon>
        <taxon>Craniata</taxon>
        <taxon>Vertebrata</taxon>
        <taxon>Euteleostomi</taxon>
        <taxon>Archelosauria</taxon>
        <taxon>Archosauria</taxon>
        <taxon>Dinosauria</taxon>
        <taxon>Saurischia</taxon>
        <taxon>Theropoda</taxon>
        <taxon>Coelurosauria</taxon>
        <taxon>Aves</taxon>
        <taxon>Palaeognathae</taxon>
        <taxon>Casuariiformes</taxon>
        <taxon>Dromaiidae</taxon>
        <taxon>Dromaius</taxon>
    </lineage>
</organism>
<evidence type="ECO:0000256" key="6">
    <source>
        <dbReference type="ARBA" id="ARBA00022729"/>
    </source>
</evidence>
<evidence type="ECO:0000313" key="11">
    <source>
        <dbReference type="Proteomes" id="UP000694423"/>
    </source>
</evidence>
<evidence type="ECO:0000256" key="5">
    <source>
        <dbReference type="ARBA" id="ARBA00022525"/>
    </source>
</evidence>
<protein>
    <recommendedName>
        <fullName evidence="9">Chemokine interleukin-8-like domain-containing protein</fullName>
    </recommendedName>
</protein>
<dbReference type="SMART" id="SM00199">
    <property type="entry name" value="SCY"/>
    <property type="match status" value="1"/>
</dbReference>
<dbReference type="GO" id="GO:0005615">
    <property type="term" value="C:extracellular space"/>
    <property type="evidence" value="ECO:0007669"/>
    <property type="project" value="UniProtKB-KW"/>
</dbReference>
<dbReference type="FunFam" id="2.40.50.40:FF:000002">
    <property type="entry name" value="C-C motif chemokine"/>
    <property type="match status" value="1"/>
</dbReference>
<dbReference type="PANTHER" id="PTHR12015:SF111">
    <property type="entry name" value="C-C MOTIF CHEMOKINE 17"/>
    <property type="match status" value="1"/>
</dbReference>
<dbReference type="Proteomes" id="UP000694423">
    <property type="component" value="Unplaced"/>
</dbReference>
<accession>A0A8C4K5A5</accession>
<evidence type="ECO:0000313" key="10">
    <source>
        <dbReference type="Ensembl" id="ENSDNVP00000019336.1"/>
    </source>
</evidence>
<feature type="signal peptide" evidence="8">
    <location>
        <begin position="1"/>
        <end position="24"/>
    </location>
</feature>
<keyword evidence="3" id="KW-0145">Chemotaxis</keyword>
<keyword evidence="11" id="KW-1185">Reference proteome</keyword>
<keyword evidence="7" id="KW-0395">Inflammatory response</keyword>
<keyword evidence="4" id="KW-0202">Cytokine</keyword>
<evidence type="ECO:0000259" key="9">
    <source>
        <dbReference type="SMART" id="SM00199"/>
    </source>
</evidence>
<sequence>QRVSFGRLPLSSIWWSPFLSLSLSFSVPYTPTECCFSYIKHTVRSANLKDSYETSKECFLPAIVFETKNGNKVCADPNLPWVVKAVQKFQKKKSAHAP</sequence>
<feature type="chain" id="PRO_5034351709" description="Chemokine interleukin-8-like domain-containing protein" evidence="8">
    <location>
        <begin position="25"/>
        <end position="98"/>
    </location>
</feature>
<dbReference type="Ensembl" id="ENSDNVT00000023305.1">
    <property type="protein sequence ID" value="ENSDNVP00000019336.1"/>
    <property type="gene ID" value="ENSDNVG00000013549.1"/>
</dbReference>
<dbReference type="Pfam" id="PF00048">
    <property type="entry name" value="IL8"/>
    <property type="match status" value="1"/>
</dbReference>
<keyword evidence="6 8" id="KW-0732">Signal</keyword>
<feature type="domain" description="Chemokine interleukin-8-like" evidence="9">
    <location>
        <begin position="31"/>
        <end position="89"/>
    </location>
</feature>
<evidence type="ECO:0000256" key="7">
    <source>
        <dbReference type="ARBA" id="ARBA00023198"/>
    </source>
</evidence>
<reference evidence="10" key="2">
    <citation type="submission" date="2025-09" db="UniProtKB">
        <authorList>
            <consortium name="Ensembl"/>
        </authorList>
    </citation>
    <scope>IDENTIFICATION</scope>
</reference>
<name>A0A8C4K5A5_DRONO</name>
<dbReference type="Gene3D" id="2.40.50.40">
    <property type="match status" value="1"/>
</dbReference>
<comment type="similarity">
    <text evidence="2">Belongs to the intercrine beta (chemokine CC) family.</text>
</comment>
<dbReference type="PANTHER" id="PTHR12015">
    <property type="entry name" value="SMALL INDUCIBLE CYTOKINE A"/>
    <property type="match status" value="1"/>
</dbReference>
<dbReference type="InterPro" id="IPR001811">
    <property type="entry name" value="Chemokine_IL8-like_dom"/>
</dbReference>
<reference evidence="10" key="1">
    <citation type="submission" date="2025-08" db="UniProtKB">
        <authorList>
            <consortium name="Ensembl"/>
        </authorList>
    </citation>
    <scope>IDENTIFICATION</scope>
</reference>
<dbReference type="InterPro" id="IPR039809">
    <property type="entry name" value="Chemokine_b/g/d"/>
</dbReference>
<dbReference type="CDD" id="cd00272">
    <property type="entry name" value="Chemokine_CC"/>
    <property type="match status" value="1"/>
</dbReference>
<proteinExistence type="inferred from homology"/>
<dbReference type="SUPFAM" id="SSF54117">
    <property type="entry name" value="Interleukin 8-like chemokines"/>
    <property type="match status" value="1"/>
</dbReference>
<comment type="subcellular location">
    <subcellularLocation>
        <location evidence="1">Secreted</location>
    </subcellularLocation>
</comment>
<evidence type="ECO:0000256" key="3">
    <source>
        <dbReference type="ARBA" id="ARBA00022500"/>
    </source>
</evidence>
<dbReference type="InterPro" id="IPR036048">
    <property type="entry name" value="Interleukin_8-like_sf"/>
</dbReference>
<keyword evidence="5" id="KW-0964">Secreted</keyword>
<dbReference type="GO" id="GO:0008009">
    <property type="term" value="F:chemokine activity"/>
    <property type="evidence" value="ECO:0007669"/>
    <property type="project" value="InterPro"/>
</dbReference>
<dbReference type="GO" id="GO:0006955">
    <property type="term" value="P:immune response"/>
    <property type="evidence" value="ECO:0007669"/>
    <property type="project" value="InterPro"/>
</dbReference>
<evidence type="ECO:0000256" key="1">
    <source>
        <dbReference type="ARBA" id="ARBA00004613"/>
    </source>
</evidence>
<evidence type="ECO:0000256" key="2">
    <source>
        <dbReference type="ARBA" id="ARBA00010868"/>
    </source>
</evidence>
<evidence type="ECO:0000256" key="8">
    <source>
        <dbReference type="SAM" id="SignalP"/>
    </source>
</evidence>
<evidence type="ECO:0000256" key="4">
    <source>
        <dbReference type="ARBA" id="ARBA00022514"/>
    </source>
</evidence>